<keyword evidence="4 9" id="KW-0812">Transmembrane</keyword>
<dbReference type="Gramene" id="ESR40693">
    <property type="protein sequence ID" value="ESR40693"/>
    <property type="gene ID" value="CICLE_v10027492mg"/>
</dbReference>
<evidence type="ECO:0000256" key="5">
    <source>
        <dbReference type="ARBA" id="ARBA00022737"/>
    </source>
</evidence>
<dbReference type="InterPro" id="IPR032675">
    <property type="entry name" value="LRR_dom_sf"/>
</dbReference>
<dbReference type="InParanoid" id="V4S055"/>
<keyword evidence="8" id="KW-0675">Receptor</keyword>
<keyword evidence="6 9" id="KW-1133">Transmembrane helix</keyword>
<evidence type="ECO:0000256" key="1">
    <source>
        <dbReference type="ARBA" id="ARBA00004167"/>
    </source>
</evidence>
<comment type="similarity">
    <text evidence="2">Belongs to the RLP family.</text>
</comment>
<dbReference type="InterPro" id="IPR003591">
    <property type="entry name" value="Leu-rich_rpt_typical-subtyp"/>
</dbReference>
<keyword evidence="5" id="KW-0677">Repeat</keyword>
<dbReference type="EMBL" id="KI536925">
    <property type="protein sequence ID" value="ESR40693.1"/>
    <property type="molecule type" value="Genomic_DNA"/>
</dbReference>
<organism evidence="10 11">
    <name type="scientific">Citrus clementina</name>
    <name type="common">Clementine</name>
    <name type="synonym">Citrus deliciosa x Citrus sinensis</name>
    <dbReference type="NCBI Taxonomy" id="85681"/>
    <lineage>
        <taxon>Eukaryota</taxon>
        <taxon>Viridiplantae</taxon>
        <taxon>Streptophyta</taxon>
        <taxon>Embryophyta</taxon>
        <taxon>Tracheophyta</taxon>
        <taxon>Spermatophyta</taxon>
        <taxon>Magnoliopsida</taxon>
        <taxon>eudicotyledons</taxon>
        <taxon>Gunneridae</taxon>
        <taxon>Pentapetalae</taxon>
        <taxon>rosids</taxon>
        <taxon>malvids</taxon>
        <taxon>Sapindales</taxon>
        <taxon>Rutaceae</taxon>
        <taxon>Aurantioideae</taxon>
        <taxon>Citrus</taxon>
    </lineage>
</organism>
<dbReference type="SMART" id="SM00369">
    <property type="entry name" value="LRR_TYP"/>
    <property type="match status" value="7"/>
</dbReference>
<protein>
    <recommendedName>
        <fullName evidence="12">Leucine-rich repeat-containing N-terminal plant-type domain-containing protein</fullName>
    </recommendedName>
</protein>
<comment type="subcellular location">
    <subcellularLocation>
        <location evidence="1">Membrane</location>
        <topology evidence="1">Single-pass membrane protein</topology>
    </subcellularLocation>
</comment>
<feature type="transmembrane region" description="Helical" evidence="9">
    <location>
        <begin position="767"/>
        <end position="788"/>
    </location>
</feature>
<evidence type="ECO:0000256" key="6">
    <source>
        <dbReference type="ARBA" id="ARBA00022989"/>
    </source>
</evidence>
<dbReference type="InterPro" id="IPR051502">
    <property type="entry name" value="RLP_Defense_Trigger"/>
</dbReference>
<keyword evidence="7 9" id="KW-0472">Membrane</keyword>
<dbReference type="AlphaFoldDB" id="V4S055"/>
<evidence type="ECO:0000256" key="9">
    <source>
        <dbReference type="SAM" id="Phobius"/>
    </source>
</evidence>
<evidence type="ECO:0000256" key="7">
    <source>
        <dbReference type="ARBA" id="ARBA00023136"/>
    </source>
</evidence>
<accession>V4S055</accession>
<evidence type="ECO:0000313" key="10">
    <source>
        <dbReference type="EMBL" id="ESR40693.1"/>
    </source>
</evidence>
<evidence type="ECO:0000256" key="8">
    <source>
        <dbReference type="ARBA" id="ARBA00023170"/>
    </source>
</evidence>
<dbReference type="FunFam" id="3.80.10.10:FF:000383">
    <property type="entry name" value="Leucine-rich repeat receptor protein kinase EMS1"/>
    <property type="match status" value="1"/>
</dbReference>
<dbReference type="eggNOG" id="KOG0619">
    <property type="taxonomic scope" value="Eukaryota"/>
</dbReference>
<dbReference type="Proteomes" id="UP000030687">
    <property type="component" value="Unassembled WGS sequence"/>
</dbReference>
<keyword evidence="3" id="KW-0433">Leucine-rich repeat</keyword>
<keyword evidence="11" id="KW-1185">Reference proteome</keyword>
<dbReference type="KEGG" id="cic:CICLE_v10027492mg"/>
<dbReference type="PANTHER" id="PTHR48062">
    <property type="entry name" value="RECEPTOR-LIKE PROTEIN 14"/>
    <property type="match status" value="1"/>
</dbReference>
<proteinExistence type="inferred from homology"/>
<evidence type="ECO:0000313" key="11">
    <source>
        <dbReference type="Proteomes" id="UP000030687"/>
    </source>
</evidence>
<name>V4S055_CITCL</name>
<dbReference type="InterPro" id="IPR001611">
    <property type="entry name" value="Leu-rich_rpt"/>
</dbReference>
<dbReference type="Gene3D" id="3.80.10.10">
    <property type="entry name" value="Ribonuclease Inhibitor"/>
    <property type="match status" value="4"/>
</dbReference>
<dbReference type="GO" id="GO:0016020">
    <property type="term" value="C:membrane"/>
    <property type="evidence" value="ECO:0007669"/>
    <property type="project" value="UniProtKB-SubCell"/>
</dbReference>
<dbReference type="FunFam" id="3.80.10.10:FF:000095">
    <property type="entry name" value="LRR receptor-like serine/threonine-protein kinase GSO1"/>
    <property type="match status" value="1"/>
</dbReference>
<sequence length="811" mass="91619">CDGNGRLKQLKILNLEGNNFNDIILPYLNTLTSLTTLILRGNKIEGSKSRQGLTNLTNLKVLDLSGNSISLSVTWLGLHKLKNLEALDLSFNNINGTVESQGICELKNLFELNLARNNIGGDLPDCLNNLTRLKVLDTSFNQLSGSLPSVIVNLTSLEYLDLSNGYFEGIFPISSLANHSKLKVLLLSTRNNNMLQLKTENFLPTFQLKVLRLPVCNLKVIPNFLVHQHELKYLDLSHNNLAGDFPTWILQNNTKLEVLCLTNNSFTGNLQLPHSKHDFLHHLDVSSNNFTGKLPQDMGIILQKLLYIDMANNRFEGDLPSSIREMKTLSFLHLSKNNFSRELSALFTGCISLWFLDLSHNNFHSQIFPKYMNLTRLWFLYLDNNNFSGKIEDGLLKSNELKELDMSNNMLSGHIPHWIANFSSYLEVLLMSKNFLKGNIPVQLLNHGSLQLLSVSENCLSGFMTSSFNLSLLNYLSGTIPNVLFRSSKLMTLDLRDNGFSGIIPNQINESSNLRVLLLRGNYLEGPISNQFCQLRRLGVMDLSQNRINGSIPSCFTNMLLWTTGNFDLYGFELRFLPELTFSSIGTYYNSTLDLRISEGDDYLLPQLVKVEFVTKNRYEIFDGSNANYLVGLDLSCNQLTGDIPSEIGELQKIPGMNLSHNSLSGSIPESFSNLKMIESLDLCVKIPPQLIELNFLSNFNVSYNNLSGQIPDKGQFATFGESSYSGNPHLCGPTINKNCNRAEEIPATELNQGEDEGEYAFDMVSLYWSFGASYMTVILGLFAILWINSNWRQQWFYFIDACLDLCYYWR</sequence>
<dbReference type="PANTHER" id="PTHR48062:SF63">
    <property type="entry name" value="RECEPTOR-LIKE PROTEIN 1"/>
    <property type="match status" value="1"/>
</dbReference>
<reference evidence="10 11" key="1">
    <citation type="submission" date="2013-10" db="EMBL/GenBank/DDBJ databases">
        <authorList>
            <consortium name="International Citrus Genome Consortium"/>
            <person name="Jenkins J."/>
            <person name="Schmutz J."/>
            <person name="Prochnik S."/>
            <person name="Rokhsar D."/>
            <person name="Gmitter F."/>
            <person name="Ollitrault P."/>
            <person name="Machado M."/>
            <person name="Talon M."/>
            <person name="Wincker P."/>
            <person name="Jaillon O."/>
            <person name="Morgante M."/>
        </authorList>
    </citation>
    <scope>NUCLEOTIDE SEQUENCE</scope>
    <source>
        <strain evidence="11">cv. Clemenules</strain>
    </source>
</reference>
<dbReference type="SMART" id="SM00365">
    <property type="entry name" value="LRR_SD22"/>
    <property type="match status" value="5"/>
</dbReference>
<dbReference type="Pfam" id="PF13855">
    <property type="entry name" value="LRR_8"/>
    <property type="match status" value="1"/>
</dbReference>
<evidence type="ECO:0000256" key="2">
    <source>
        <dbReference type="ARBA" id="ARBA00009592"/>
    </source>
</evidence>
<gene>
    <name evidence="10" type="ORF">CICLE_v10027492mg</name>
</gene>
<evidence type="ECO:0000256" key="4">
    <source>
        <dbReference type="ARBA" id="ARBA00022692"/>
    </source>
</evidence>
<dbReference type="SUPFAM" id="SSF52058">
    <property type="entry name" value="L domain-like"/>
    <property type="match status" value="2"/>
</dbReference>
<dbReference type="Pfam" id="PF00560">
    <property type="entry name" value="LRR_1"/>
    <property type="match status" value="6"/>
</dbReference>
<dbReference type="InterPro" id="IPR025875">
    <property type="entry name" value="Leu-rich_rpt_4"/>
</dbReference>
<dbReference type="Pfam" id="PF12799">
    <property type="entry name" value="LRR_4"/>
    <property type="match status" value="1"/>
</dbReference>
<evidence type="ECO:0000256" key="3">
    <source>
        <dbReference type="ARBA" id="ARBA00022614"/>
    </source>
</evidence>
<dbReference type="OMA" id="PIRGICE"/>
<evidence type="ECO:0008006" key="12">
    <source>
        <dbReference type="Google" id="ProtNLM"/>
    </source>
</evidence>
<feature type="non-terminal residue" evidence="10">
    <location>
        <position position="1"/>
    </location>
</feature>